<evidence type="ECO:0000256" key="4">
    <source>
        <dbReference type="ARBA" id="ARBA00022679"/>
    </source>
</evidence>
<evidence type="ECO:0000256" key="10">
    <source>
        <dbReference type="ARBA" id="ARBA00023136"/>
    </source>
</evidence>
<dbReference type="SUPFAM" id="SSF111331">
    <property type="entry name" value="NAD kinase/diacylglycerol kinase-like"/>
    <property type="match status" value="1"/>
</dbReference>
<dbReference type="InterPro" id="IPR002504">
    <property type="entry name" value="NADK"/>
</dbReference>
<keyword evidence="14" id="KW-1185">Reference proteome</keyword>
<dbReference type="SMART" id="SM00219">
    <property type="entry name" value="TyrKc"/>
    <property type="match status" value="1"/>
</dbReference>
<dbReference type="InterPro" id="IPR000719">
    <property type="entry name" value="Prot_kinase_dom"/>
</dbReference>
<accession>A0ABD2Q2L4</accession>
<evidence type="ECO:0000259" key="12">
    <source>
        <dbReference type="PROSITE" id="PS50011"/>
    </source>
</evidence>
<keyword evidence="10" id="KW-0472">Membrane</keyword>
<proteinExistence type="inferred from homology"/>
<dbReference type="InterPro" id="IPR020635">
    <property type="entry name" value="Tyr_kinase_cat_dom"/>
</dbReference>
<dbReference type="Gene3D" id="2.60.200.30">
    <property type="entry name" value="Probable inorganic polyphosphate/atp-NAD kinase, domain 2"/>
    <property type="match status" value="1"/>
</dbReference>
<keyword evidence="9" id="KW-0520">NAD</keyword>
<comment type="subcellular location">
    <subcellularLocation>
        <location evidence="1">Endomembrane system</location>
    </subcellularLocation>
</comment>
<keyword evidence="11" id="KW-0829">Tyrosine-protein kinase</keyword>
<keyword evidence="5" id="KW-0547">Nucleotide-binding</keyword>
<name>A0ABD2Q2L4_9PLAT</name>
<dbReference type="CDD" id="cd00192">
    <property type="entry name" value="PTKc"/>
    <property type="match status" value="1"/>
</dbReference>
<dbReference type="FunFam" id="1.10.510.10:FF:001512">
    <property type="entry name" value="Receptor tyrosine-protein kinase erbB-2"/>
    <property type="match status" value="1"/>
</dbReference>
<feature type="domain" description="Protein kinase" evidence="12">
    <location>
        <begin position="1"/>
        <end position="269"/>
    </location>
</feature>
<dbReference type="EMBL" id="JBJKFK010001191">
    <property type="protein sequence ID" value="KAL3313794.1"/>
    <property type="molecule type" value="Genomic_DNA"/>
</dbReference>
<evidence type="ECO:0000256" key="7">
    <source>
        <dbReference type="ARBA" id="ARBA00022840"/>
    </source>
</evidence>
<dbReference type="InterPro" id="IPR017437">
    <property type="entry name" value="ATP-NAD_kinase_PpnK-typ_C"/>
</dbReference>
<evidence type="ECO:0000256" key="2">
    <source>
        <dbReference type="ARBA" id="ARBA00010995"/>
    </source>
</evidence>
<dbReference type="GO" id="GO:0050793">
    <property type="term" value="P:regulation of developmental process"/>
    <property type="evidence" value="ECO:0007669"/>
    <property type="project" value="UniProtKB-ARBA"/>
</dbReference>
<dbReference type="Gene3D" id="1.10.510.10">
    <property type="entry name" value="Transferase(Phosphotransferase) domain 1"/>
    <property type="match status" value="1"/>
</dbReference>
<dbReference type="InterPro" id="IPR001245">
    <property type="entry name" value="Ser-Thr/Tyr_kinase_cat_dom"/>
</dbReference>
<dbReference type="GO" id="GO:0012505">
    <property type="term" value="C:endomembrane system"/>
    <property type="evidence" value="ECO:0007669"/>
    <property type="project" value="UniProtKB-SubCell"/>
</dbReference>
<dbReference type="HAMAP" id="MF_00361">
    <property type="entry name" value="NAD_kinase"/>
    <property type="match status" value="1"/>
</dbReference>
<keyword evidence="6" id="KW-0418">Kinase</keyword>
<dbReference type="InterPro" id="IPR016064">
    <property type="entry name" value="NAD/diacylglycerol_kinase_sf"/>
</dbReference>
<sequence>MPTFLNHPNLVQLFGVVLKKRPIMIITEYMPYGSLRDFLPKYAEQLEQHATLVLTDVCVQVASAMAYLEKQQFVHRDLAARNCLVKAASPNCIQVKVADFGMARFLLDNVYEPSAGTKFPVRWAPPEVFQSCYTPKADVWSYGVLMWEVFTWCRTNPYPGKNNSEVYQYIVSGGRLQKPGPCPEKLYKLMLFCWSHSLSNSPSPYLLKDLHDLQERSESSRNIKILLKELSYIELCYDEKFKTLIEKHLIKSSQIEKTASSALLNIPFEHSAWNKDNSFLNENTCIELLETNFDRSKIDLVICLGGDGTLLYTSAMFQETHPPVAAFYMGSLGFLTPFQFQDFDKTLITMFSGSYPCVTRMRLRCQIIRTNDQQDENDVVPKTLDLCTVFGQQMKLPECSREQINPQNGNCAFHTLNEVVISRGMSAHLCDLVLTVNGKEVTHVQGDGLIISTPTGSTAYSMSAGASMLHPSVAAVMITPINPHSLSFRSIALPVESTIEISLSATARGKSAHVTCDGMAGGYNIITSSDIVRITHSPYPVPCLCSEDQVADWFSGLAQCLNWNARNVQASVNINRFSVKK</sequence>
<dbReference type="PROSITE" id="PS50011">
    <property type="entry name" value="PROTEIN_KINASE_DOM"/>
    <property type="match status" value="1"/>
</dbReference>
<dbReference type="GO" id="GO:0030182">
    <property type="term" value="P:neuron differentiation"/>
    <property type="evidence" value="ECO:0007669"/>
    <property type="project" value="UniProtKB-ARBA"/>
</dbReference>
<dbReference type="Pfam" id="PF01513">
    <property type="entry name" value="NAD_kinase"/>
    <property type="match status" value="1"/>
</dbReference>
<evidence type="ECO:0000313" key="13">
    <source>
        <dbReference type="EMBL" id="KAL3313794.1"/>
    </source>
</evidence>
<evidence type="ECO:0000256" key="6">
    <source>
        <dbReference type="ARBA" id="ARBA00022777"/>
    </source>
</evidence>
<dbReference type="PANTHER" id="PTHR20275:SF0">
    <property type="entry name" value="NAD KINASE"/>
    <property type="match status" value="1"/>
</dbReference>
<dbReference type="Pfam" id="PF07714">
    <property type="entry name" value="PK_Tyr_Ser-Thr"/>
    <property type="match status" value="1"/>
</dbReference>
<dbReference type="Proteomes" id="UP001626550">
    <property type="component" value="Unassembled WGS sequence"/>
</dbReference>
<dbReference type="AlphaFoldDB" id="A0ABD2Q2L4"/>
<dbReference type="GO" id="GO:0048468">
    <property type="term" value="P:cell development"/>
    <property type="evidence" value="ECO:0007669"/>
    <property type="project" value="UniProtKB-ARBA"/>
</dbReference>
<keyword evidence="7" id="KW-0067">ATP-binding</keyword>
<dbReference type="GO" id="GO:0005524">
    <property type="term" value="F:ATP binding"/>
    <property type="evidence" value="ECO:0007669"/>
    <property type="project" value="UniProtKB-KW"/>
</dbReference>
<dbReference type="PRINTS" id="PR00109">
    <property type="entry name" value="TYRKINASE"/>
</dbReference>
<dbReference type="PANTHER" id="PTHR20275">
    <property type="entry name" value="NAD KINASE"/>
    <property type="match status" value="1"/>
</dbReference>
<evidence type="ECO:0000256" key="8">
    <source>
        <dbReference type="ARBA" id="ARBA00022857"/>
    </source>
</evidence>
<dbReference type="Gene3D" id="3.40.50.10330">
    <property type="entry name" value="Probable inorganic polyphosphate/atp-NAD kinase, domain 1"/>
    <property type="match status" value="1"/>
</dbReference>
<evidence type="ECO:0000256" key="11">
    <source>
        <dbReference type="ARBA" id="ARBA00023137"/>
    </source>
</evidence>
<organism evidence="13 14">
    <name type="scientific">Cichlidogyrus casuarinus</name>
    <dbReference type="NCBI Taxonomy" id="1844966"/>
    <lineage>
        <taxon>Eukaryota</taxon>
        <taxon>Metazoa</taxon>
        <taxon>Spiralia</taxon>
        <taxon>Lophotrochozoa</taxon>
        <taxon>Platyhelminthes</taxon>
        <taxon>Monogenea</taxon>
        <taxon>Monopisthocotylea</taxon>
        <taxon>Dactylogyridea</taxon>
        <taxon>Ancyrocephalidae</taxon>
        <taxon>Cichlidogyrus</taxon>
    </lineage>
</organism>
<evidence type="ECO:0000313" key="14">
    <source>
        <dbReference type="Proteomes" id="UP001626550"/>
    </source>
</evidence>
<evidence type="ECO:0000256" key="1">
    <source>
        <dbReference type="ARBA" id="ARBA00004308"/>
    </source>
</evidence>
<dbReference type="InterPro" id="IPR017438">
    <property type="entry name" value="ATP-NAD_kinase_N"/>
</dbReference>
<dbReference type="PROSITE" id="PS00109">
    <property type="entry name" value="PROTEIN_KINASE_TYR"/>
    <property type="match status" value="1"/>
</dbReference>
<dbReference type="InterPro" id="IPR011009">
    <property type="entry name" value="Kinase-like_dom_sf"/>
</dbReference>
<gene>
    <name evidence="13" type="ORF">Ciccas_007603</name>
</gene>
<dbReference type="SUPFAM" id="SSF56112">
    <property type="entry name" value="Protein kinase-like (PK-like)"/>
    <property type="match status" value="1"/>
</dbReference>
<dbReference type="EC" id="2.7.1.23" evidence="3"/>
<comment type="similarity">
    <text evidence="2">Belongs to the NAD kinase family.</text>
</comment>
<dbReference type="Pfam" id="PF20143">
    <property type="entry name" value="NAD_kinase_C"/>
    <property type="match status" value="1"/>
</dbReference>
<comment type="caution">
    <text evidence="13">The sequence shown here is derived from an EMBL/GenBank/DDBJ whole genome shotgun (WGS) entry which is preliminary data.</text>
</comment>
<dbReference type="InterPro" id="IPR008266">
    <property type="entry name" value="Tyr_kinase_AS"/>
</dbReference>
<keyword evidence="4" id="KW-0808">Transferase</keyword>
<dbReference type="GO" id="GO:0003951">
    <property type="term" value="F:NAD+ kinase activity"/>
    <property type="evidence" value="ECO:0007669"/>
    <property type="project" value="UniProtKB-EC"/>
</dbReference>
<reference evidence="13 14" key="1">
    <citation type="submission" date="2024-11" db="EMBL/GenBank/DDBJ databases">
        <title>Adaptive evolution of stress response genes in parasites aligns with host niche diversity.</title>
        <authorList>
            <person name="Hahn C."/>
            <person name="Resl P."/>
        </authorList>
    </citation>
    <scope>NUCLEOTIDE SEQUENCE [LARGE SCALE GENOMIC DNA]</scope>
    <source>
        <strain evidence="13">EGGRZ-B1_66</strain>
        <tissue evidence="13">Body</tissue>
    </source>
</reference>
<evidence type="ECO:0000256" key="9">
    <source>
        <dbReference type="ARBA" id="ARBA00023027"/>
    </source>
</evidence>
<dbReference type="GO" id="GO:0004713">
    <property type="term" value="F:protein tyrosine kinase activity"/>
    <property type="evidence" value="ECO:0007669"/>
    <property type="project" value="UniProtKB-KW"/>
</dbReference>
<keyword evidence="8" id="KW-0521">NADP</keyword>
<evidence type="ECO:0000256" key="5">
    <source>
        <dbReference type="ARBA" id="ARBA00022741"/>
    </source>
</evidence>
<protein>
    <recommendedName>
        <fullName evidence="3">NAD(+) kinase</fullName>
        <ecNumber evidence="3">2.7.1.23</ecNumber>
    </recommendedName>
</protein>
<evidence type="ECO:0000256" key="3">
    <source>
        <dbReference type="ARBA" id="ARBA00012120"/>
    </source>
</evidence>